<feature type="transmembrane region" description="Helical" evidence="7">
    <location>
        <begin position="96"/>
        <end position="115"/>
    </location>
</feature>
<feature type="transmembrane region" description="Helical" evidence="7">
    <location>
        <begin position="28"/>
        <end position="53"/>
    </location>
</feature>
<comment type="subcellular location">
    <subcellularLocation>
        <location evidence="1">Cell membrane</location>
        <topology evidence="1">Multi-pass membrane protein</topology>
    </subcellularLocation>
</comment>
<keyword evidence="4 7" id="KW-0812">Transmembrane</keyword>
<feature type="transmembrane region" description="Helical" evidence="7">
    <location>
        <begin position="348"/>
        <end position="371"/>
    </location>
</feature>
<dbReference type="GO" id="GO:0022857">
    <property type="term" value="F:transmembrane transporter activity"/>
    <property type="evidence" value="ECO:0007669"/>
    <property type="project" value="InterPro"/>
</dbReference>
<evidence type="ECO:0000259" key="8">
    <source>
        <dbReference type="PROSITE" id="PS50850"/>
    </source>
</evidence>
<feature type="transmembrane region" description="Helical" evidence="7">
    <location>
        <begin position="65"/>
        <end position="84"/>
    </location>
</feature>
<sequence length="401" mass="43497">MLNFATLPVTTPACPKTKGRSMSKNIRYLTTVISVTLGLRLFSMSIIIPFLSAYAMNLKGGSPALTGYALGIFGLTQAVLQIPFGALSDRIGYKKVMLAGLVMLIAGLLTAAYATTVGWLIFARALQGSGAIVTVGYSWLSSVAGDADRDRILTRLGALLATFTMLSYVLGPLVHIVLNVSQMFVFSAFLIVGCFIWVLTSTRQVNPALRKEQAEKHKVKSVFNLAHLRRSLLLTFNNLLMMAFFFMLPLLLEGHLATNQMWIVLSPAILIAIAVLPYFSKRASQQNPKTVLTILFLLIAAGFLVIYFRTVVSIVIGTILLMMGVFSISSIVPMLINREIDNRQRGKGNGVMVSLQYFGSFLGAAVTGKLWGWGPSVAFGFAGAVILAGIVLINFQKKAKA</sequence>
<feature type="transmembrane region" description="Helical" evidence="7">
    <location>
        <begin position="121"/>
        <end position="140"/>
    </location>
</feature>
<reference evidence="9 10" key="1">
    <citation type="submission" date="2018-08" db="EMBL/GenBank/DDBJ databases">
        <title>Pallidiluteibacterium maritimus gen. nov., sp. nov., isolated from coastal sediment.</title>
        <authorList>
            <person name="Zhou L.Y."/>
        </authorList>
    </citation>
    <scope>NUCLEOTIDE SEQUENCE [LARGE SCALE GENOMIC DNA]</scope>
    <source>
        <strain evidence="9 10">XSD2</strain>
    </source>
</reference>
<dbReference type="InterPro" id="IPR011701">
    <property type="entry name" value="MFS"/>
</dbReference>
<feature type="transmembrane region" description="Helical" evidence="7">
    <location>
        <begin position="291"/>
        <end position="308"/>
    </location>
</feature>
<feature type="transmembrane region" description="Helical" evidence="7">
    <location>
        <begin position="314"/>
        <end position="336"/>
    </location>
</feature>
<organism evidence="9 10">
    <name type="scientific">Maribellus luteus</name>
    <dbReference type="NCBI Taxonomy" id="2305463"/>
    <lineage>
        <taxon>Bacteria</taxon>
        <taxon>Pseudomonadati</taxon>
        <taxon>Bacteroidota</taxon>
        <taxon>Bacteroidia</taxon>
        <taxon>Marinilabiliales</taxon>
        <taxon>Prolixibacteraceae</taxon>
        <taxon>Maribellus</taxon>
    </lineage>
</organism>
<feature type="transmembrane region" description="Helical" evidence="7">
    <location>
        <begin position="152"/>
        <end position="170"/>
    </location>
</feature>
<evidence type="ECO:0000256" key="1">
    <source>
        <dbReference type="ARBA" id="ARBA00004651"/>
    </source>
</evidence>
<dbReference type="PROSITE" id="PS50850">
    <property type="entry name" value="MFS"/>
    <property type="match status" value="1"/>
</dbReference>
<dbReference type="Proteomes" id="UP000265926">
    <property type="component" value="Unassembled WGS sequence"/>
</dbReference>
<proteinExistence type="predicted"/>
<evidence type="ECO:0000313" key="9">
    <source>
        <dbReference type="EMBL" id="RIJ49273.1"/>
    </source>
</evidence>
<keyword evidence="5 7" id="KW-1133">Transmembrane helix</keyword>
<evidence type="ECO:0000256" key="4">
    <source>
        <dbReference type="ARBA" id="ARBA00022692"/>
    </source>
</evidence>
<evidence type="ECO:0000256" key="7">
    <source>
        <dbReference type="SAM" id="Phobius"/>
    </source>
</evidence>
<dbReference type="GO" id="GO:0005886">
    <property type="term" value="C:plasma membrane"/>
    <property type="evidence" value="ECO:0007669"/>
    <property type="project" value="UniProtKB-SubCell"/>
</dbReference>
<dbReference type="InterPro" id="IPR036259">
    <property type="entry name" value="MFS_trans_sf"/>
</dbReference>
<feature type="domain" description="Major facilitator superfamily (MFS) profile" evidence="8">
    <location>
        <begin position="29"/>
        <end position="401"/>
    </location>
</feature>
<dbReference type="SUPFAM" id="SSF103473">
    <property type="entry name" value="MFS general substrate transporter"/>
    <property type="match status" value="1"/>
</dbReference>
<feature type="transmembrane region" description="Helical" evidence="7">
    <location>
        <begin position="377"/>
        <end position="395"/>
    </location>
</feature>
<comment type="caution">
    <text evidence="9">The sequence shown here is derived from an EMBL/GenBank/DDBJ whole genome shotgun (WGS) entry which is preliminary data.</text>
</comment>
<feature type="transmembrane region" description="Helical" evidence="7">
    <location>
        <begin position="232"/>
        <end position="252"/>
    </location>
</feature>
<gene>
    <name evidence="9" type="ORF">D1614_06905</name>
</gene>
<evidence type="ECO:0000256" key="3">
    <source>
        <dbReference type="ARBA" id="ARBA00022475"/>
    </source>
</evidence>
<dbReference type="AlphaFoldDB" id="A0A399T5V8"/>
<keyword evidence="3" id="KW-1003">Cell membrane</keyword>
<dbReference type="EMBL" id="QWGR01000003">
    <property type="protein sequence ID" value="RIJ49273.1"/>
    <property type="molecule type" value="Genomic_DNA"/>
</dbReference>
<accession>A0A399T5V8</accession>
<dbReference type="PANTHER" id="PTHR23517">
    <property type="entry name" value="RESISTANCE PROTEIN MDTM, PUTATIVE-RELATED-RELATED"/>
    <property type="match status" value="1"/>
</dbReference>
<keyword evidence="2" id="KW-0813">Transport</keyword>
<dbReference type="CDD" id="cd17472">
    <property type="entry name" value="MFS_YajR_like"/>
    <property type="match status" value="1"/>
</dbReference>
<evidence type="ECO:0000313" key="10">
    <source>
        <dbReference type="Proteomes" id="UP000265926"/>
    </source>
</evidence>
<feature type="transmembrane region" description="Helical" evidence="7">
    <location>
        <begin position="258"/>
        <end position="279"/>
    </location>
</feature>
<protein>
    <submittedName>
        <fullName evidence="9">MFS transporter</fullName>
    </submittedName>
</protein>
<evidence type="ECO:0000256" key="5">
    <source>
        <dbReference type="ARBA" id="ARBA00022989"/>
    </source>
</evidence>
<evidence type="ECO:0000256" key="2">
    <source>
        <dbReference type="ARBA" id="ARBA00022448"/>
    </source>
</evidence>
<keyword evidence="6 7" id="KW-0472">Membrane</keyword>
<dbReference type="Gene3D" id="1.20.1250.20">
    <property type="entry name" value="MFS general substrate transporter like domains"/>
    <property type="match status" value="1"/>
</dbReference>
<evidence type="ECO:0000256" key="6">
    <source>
        <dbReference type="ARBA" id="ARBA00023136"/>
    </source>
</evidence>
<dbReference type="InterPro" id="IPR050171">
    <property type="entry name" value="MFS_Transporters"/>
</dbReference>
<dbReference type="PANTHER" id="PTHR23517:SF2">
    <property type="entry name" value="MULTIDRUG RESISTANCE PROTEIN MDTH"/>
    <property type="match status" value="1"/>
</dbReference>
<dbReference type="InterPro" id="IPR020846">
    <property type="entry name" value="MFS_dom"/>
</dbReference>
<name>A0A399T5V8_9BACT</name>
<keyword evidence="10" id="KW-1185">Reference proteome</keyword>
<dbReference type="Pfam" id="PF07690">
    <property type="entry name" value="MFS_1"/>
    <property type="match status" value="1"/>
</dbReference>
<feature type="transmembrane region" description="Helical" evidence="7">
    <location>
        <begin position="176"/>
        <end position="200"/>
    </location>
</feature>